<protein>
    <submittedName>
        <fullName evidence="2">EGF-like domain-containing protein</fullName>
    </submittedName>
</protein>
<evidence type="ECO:0000313" key="1">
    <source>
        <dbReference type="Proteomes" id="UP000095286"/>
    </source>
</evidence>
<organism evidence="1 2">
    <name type="scientific">Rhabditophanes sp. KR3021</name>
    <dbReference type="NCBI Taxonomy" id="114890"/>
    <lineage>
        <taxon>Eukaryota</taxon>
        <taxon>Metazoa</taxon>
        <taxon>Ecdysozoa</taxon>
        <taxon>Nematoda</taxon>
        <taxon>Chromadorea</taxon>
        <taxon>Rhabditida</taxon>
        <taxon>Tylenchina</taxon>
        <taxon>Panagrolaimomorpha</taxon>
        <taxon>Strongyloidoidea</taxon>
        <taxon>Alloionematidae</taxon>
        <taxon>Rhabditophanes</taxon>
    </lineage>
</organism>
<sequence>MALYLFKFLQILLLSLYANINLVTGECIACHLLAETFKIGMEATVKGNFAGGNTDWEERKLGKFKTSETRLLEIMEFVCQKSNLKDNKEYAAQKDVEFKCHSIVENNEEQIEEWFFNHQLDQPDLQQYLCHDVLKLCCSKGHFGKDCGPCPGLLDDGKVCFGRGYCSGDETRKGTGKCSCDSGYVGSQCSNCAAHFYPTQKNATFIECNKCFDGCAKGCTGEGAKSCIACRSGYEMKDSECVDVNECLLSNQCTKSYQVCKNSIGSFECVCTTGYVFNSKLDKCEVDVAVTMKCVAFICLLLCIVAVSSKKPFFDTTKKKLNALWNLQMMAECRLGYSALVYNNYGCWCGVGGAGKAMDQIDACCEKHDKCYDAAIDTHKCMDVPIEYVDDYSWKCLDHEPMCSESSTGCAKELCACDKAVVDCWHQQPKPNAKVHCDHPHQF</sequence>
<dbReference type="Proteomes" id="UP000095286">
    <property type="component" value="Unplaced"/>
</dbReference>
<dbReference type="WBParaSite" id="RSKR_0000574600.1">
    <property type="protein sequence ID" value="RSKR_0000574600.1"/>
    <property type="gene ID" value="RSKR_0000574600"/>
</dbReference>
<reference evidence="2" key="1">
    <citation type="submission" date="2016-11" db="UniProtKB">
        <authorList>
            <consortium name="WormBaseParasite"/>
        </authorList>
    </citation>
    <scope>IDENTIFICATION</scope>
    <source>
        <strain evidence="2">KR3021</strain>
    </source>
</reference>
<accession>A0AC35TZ85</accession>
<name>A0AC35TZ85_9BILA</name>
<proteinExistence type="predicted"/>
<evidence type="ECO:0000313" key="2">
    <source>
        <dbReference type="WBParaSite" id="RSKR_0000574600.1"/>
    </source>
</evidence>